<dbReference type="AlphaFoldDB" id="A0A6N7QWV3"/>
<dbReference type="PANTHER" id="PTHR38032">
    <property type="entry name" value="POLYMERASE-RELATED"/>
    <property type="match status" value="1"/>
</dbReference>
<keyword evidence="4" id="KW-1185">Reference proteome</keyword>
<proteinExistence type="predicted"/>
<dbReference type="Pfam" id="PF03961">
    <property type="entry name" value="FapA"/>
    <property type="match status" value="1"/>
</dbReference>
<dbReference type="InterPro" id="IPR046866">
    <property type="entry name" value="FapA_N"/>
</dbReference>
<comment type="caution">
    <text evidence="3">The sequence shown here is derived from an EMBL/GenBank/DDBJ whole genome shotgun (WGS) entry which is preliminary data.</text>
</comment>
<gene>
    <name evidence="3" type="ORF">GH885_03655</name>
</gene>
<dbReference type="PANTHER" id="PTHR38032:SF1">
    <property type="entry name" value="RNA-BINDING PROTEIN KHPB N-TERMINAL DOMAIN-CONTAINING PROTEIN"/>
    <property type="match status" value="1"/>
</dbReference>
<protein>
    <submittedName>
        <fullName evidence="3">DUF342 domain-containing protein</fullName>
    </submittedName>
</protein>
<sequence length="455" mass="50887">MNEIKEKIDINISKNRLVATLYVKDPDAIEDITEEDIQELLKSYNIEFGVMNLAEIDWKQKLIADEEFIIAEGKKPENGTDGKLIVKQSTDNSLAEEEKTNFRDITRIPMVETNDILAQLIPPTDGEEGIDIFNNPVKQRKGKPYKCRSGENVSFDESTYTFIATSDGQLSVGDQVISVFPLYEVNGDLSLETGNIQFNGSVMIKGNVPTGYSVTANGDVTVYGIVEASYIHAGGNVLIREGIAGMEKAIVTADADIEVGYINQAEVTAGRDLKVKKSIMHSNCVAQHNLFCTNGSIIGGSCSAGKIMEVKNLGNLANSKTELAFGISKKILDRVSGLKQNRKELKENQQKLRILGDQLKQKKDAVGELPTKERIMLLKQRNMLSKTNEKLQLIEDELNELEFEIGNYADMKLMVKGKAYENVELMFGKYKRVLYQEHQYFQAYLEEKEITIQSL</sequence>
<dbReference type="Pfam" id="PF20250">
    <property type="entry name" value="FapA_N"/>
    <property type="match status" value="1"/>
</dbReference>
<evidence type="ECO:0000256" key="1">
    <source>
        <dbReference type="SAM" id="Coils"/>
    </source>
</evidence>
<feature type="coiled-coil region" evidence="1">
    <location>
        <begin position="328"/>
        <end position="411"/>
    </location>
</feature>
<dbReference type="InterPro" id="IPR046865">
    <property type="entry name" value="FapA_b_solenoid"/>
</dbReference>
<name>A0A6N7QWV3_9BACI</name>
<evidence type="ECO:0000313" key="3">
    <source>
        <dbReference type="EMBL" id="MRI65441.1"/>
    </source>
</evidence>
<dbReference type="RefSeq" id="WP_153834271.1">
    <property type="nucleotide sequence ID" value="NZ_JBHUMW010000055.1"/>
</dbReference>
<feature type="domain" description="Flagellar Assembly Protein A N-terminal region" evidence="2">
    <location>
        <begin position="8"/>
        <end position="173"/>
    </location>
</feature>
<accession>A0A6N7QWV3</accession>
<organism evidence="3 4">
    <name type="scientific">Gracilibacillus thailandensis</name>
    <dbReference type="NCBI Taxonomy" id="563735"/>
    <lineage>
        <taxon>Bacteria</taxon>
        <taxon>Bacillati</taxon>
        <taxon>Bacillota</taxon>
        <taxon>Bacilli</taxon>
        <taxon>Bacillales</taxon>
        <taxon>Bacillaceae</taxon>
        <taxon>Gracilibacillus</taxon>
    </lineage>
</organism>
<evidence type="ECO:0000259" key="2">
    <source>
        <dbReference type="Pfam" id="PF20250"/>
    </source>
</evidence>
<dbReference type="EMBL" id="WJEE01000004">
    <property type="protein sequence ID" value="MRI65441.1"/>
    <property type="molecule type" value="Genomic_DNA"/>
</dbReference>
<keyword evidence="1" id="KW-0175">Coiled coil</keyword>
<evidence type="ECO:0000313" key="4">
    <source>
        <dbReference type="Proteomes" id="UP000435187"/>
    </source>
</evidence>
<dbReference type="Proteomes" id="UP000435187">
    <property type="component" value="Unassembled WGS sequence"/>
</dbReference>
<dbReference type="InterPro" id="IPR005646">
    <property type="entry name" value="FapA"/>
</dbReference>
<reference evidence="3 4" key="1">
    <citation type="submission" date="2019-10" db="EMBL/GenBank/DDBJ databases">
        <title>Gracilibacillus salitolerans sp. nov., a moderate halophile isolated from a saline soil in northwest China.</title>
        <authorList>
            <person name="Gan L."/>
        </authorList>
    </citation>
    <scope>NUCLEOTIDE SEQUENCE [LARGE SCALE GENOMIC DNA]</scope>
    <source>
        <strain evidence="3 4">TP2-8</strain>
    </source>
</reference>